<accession>A0A3M7QPR6</accession>
<organism evidence="1 2">
    <name type="scientific">Brachionus plicatilis</name>
    <name type="common">Marine rotifer</name>
    <name type="synonym">Brachionus muelleri</name>
    <dbReference type="NCBI Taxonomy" id="10195"/>
    <lineage>
        <taxon>Eukaryota</taxon>
        <taxon>Metazoa</taxon>
        <taxon>Spiralia</taxon>
        <taxon>Gnathifera</taxon>
        <taxon>Rotifera</taxon>
        <taxon>Eurotatoria</taxon>
        <taxon>Monogononta</taxon>
        <taxon>Pseudotrocha</taxon>
        <taxon>Ploima</taxon>
        <taxon>Brachionidae</taxon>
        <taxon>Brachionus</taxon>
    </lineage>
</organism>
<comment type="caution">
    <text evidence="1">The sequence shown here is derived from an EMBL/GenBank/DDBJ whole genome shotgun (WGS) entry which is preliminary data.</text>
</comment>
<name>A0A3M7QPR6_BRAPC</name>
<dbReference type="Proteomes" id="UP000276133">
    <property type="component" value="Unassembled WGS sequence"/>
</dbReference>
<evidence type="ECO:0000313" key="2">
    <source>
        <dbReference type="Proteomes" id="UP000276133"/>
    </source>
</evidence>
<dbReference type="AlphaFoldDB" id="A0A3M7QPR6"/>
<gene>
    <name evidence="1" type="ORF">BpHYR1_027174</name>
</gene>
<protein>
    <submittedName>
        <fullName evidence="1">Uncharacterized protein</fullName>
    </submittedName>
</protein>
<proteinExistence type="predicted"/>
<keyword evidence="2" id="KW-1185">Reference proteome</keyword>
<sequence length="87" mass="9891">MSKNLVDAAFMNSLMKLDSRNSIFNFRASYLWGNGGRLIKKSSRQGLNTTFQLVQEKQNVHGILGFDVMMKNLSYVEIIRGKAFSNI</sequence>
<evidence type="ECO:0000313" key="1">
    <source>
        <dbReference type="EMBL" id="RNA13219.1"/>
    </source>
</evidence>
<reference evidence="1 2" key="1">
    <citation type="journal article" date="2018" name="Sci. Rep.">
        <title>Genomic signatures of local adaptation to the degree of environmental predictability in rotifers.</title>
        <authorList>
            <person name="Franch-Gras L."/>
            <person name="Hahn C."/>
            <person name="Garcia-Roger E.M."/>
            <person name="Carmona M.J."/>
            <person name="Serra M."/>
            <person name="Gomez A."/>
        </authorList>
    </citation>
    <scope>NUCLEOTIDE SEQUENCE [LARGE SCALE GENOMIC DNA]</scope>
    <source>
        <strain evidence="1">HYR1</strain>
    </source>
</reference>
<dbReference type="EMBL" id="REGN01005470">
    <property type="protein sequence ID" value="RNA13219.1"/>
    <property type="molecule type" value="Genomic_DNA"/>
</dbReference>